<comment type="caution">
    <text evidence="8">The sequence shown here is derived from an EMBL/GenBank/DDBJ whole genome shotgun (WGS) entry which is preliminary data.</text>
</comment>
<evidence type="ECO:0000256" key="2">
    <source>
        <dbReference type="ARBA" id="ARBA00022670"/>
    </source>
</evidence>
<proteinExistence type="inferred from homology"/>
<name>A0ABP4L726_9ACTN</name>
<keyword evidence="6" id="KW-0472">Membrane</keyword>
<feature type="transmembrane region" description="Helical" evidence="6">
    <location>
        <begin position="322"/>
        <end position="345"/>
    </location>
</feature>
<feature type="active site" description="Charge relay system" evidence="5">
    <location>
        <position position="243"/>
    </location>
</feature>
<protein>
    <submittedName>
        <fullName evidence="8">Type VII secretion-associated serine protease mycosin</fullName>
    </submittedName>
</protein>
<keyword evidence="4 5" id="KW-0720">Serine protease</keyword>
<feature type="active site" description="Charge relay system" evidence="5">
    <location>
        <position position="53"/>
    </location>
</feature>
<dbReference type="InterPro" id="IPR000209">
    <property type="entry name" value="Peptidase_S8/S53_dom"/>
</dbReference>
<reference evidence="9" key="1">
    <citation type="journal article" date="2019" name="Int. J. Syst. Evol. Microbiol.">
        <title>The Global Catalogue of Microorganisms (GCM) 10K type strain sequencing project: providing services to taxonomists for standard genome sequencing and annotation.</title>
        <authorList>
            <consortium name="The Broad Institute Genomics Platform"/>
            <consortium name="The Broad Institute Genome Sequencing Center for Infectious Disease"/>
            <person name="Wu L."/>
            <person name="Ma J."/>
        </authorList>
    </citation>
    <scope>NUCLEOTIDE SEQUENCE [LARGE SCALE GENOMIC DNA]</scope>
    <source>
        <strain evidence="9">JCM 15933</strain>
    </source>
</reference>
<organism evidence="8 9">
    <name type="scientific">Dactylosporangium maewongense</name>
    <dbReference type="NCBI Taxonomy" id="634393"/>
    <lineage>
        <taxon>Bacteria</taxon>
        <taxon>Bacillati</taxon>
        <taxon>Actinomycetota</taxon>
        <taxon>Actinomycetes</taxon>
        <taxon>Micromonosporales</taxon>
        <taxon>Micromonosporaceae</taxon>
        <taxon>Dactylosporangium</taxon>
    </lineage>
</organism>
<dbReference type="GO" id="GO:0008233">
    <property type="term" value="F:peptidase activity"/>
    <property type="evidence" value="ECO:0007669"/>
    <property type="project" value="UniProtKB-KW"/>
</dbReference>
<dbReference type="PRINTS" id="PR00723">
    <property type="entry name" value="SUBTILISIN"/>
</dbReference>
<feature type="domain" description="Peptidase S8/S53" evidence="7">
    <location>
        <begin position="44"/>
        <end position="291"/>
    </location>
</feature>
<dbReference type="Proteomes" id="UP001501470">
    <property type="component" value="Unassembled WGS sequence"/>
</dbReference>
<evidence type="ECO:0000256" key="4">
    <source>
        <dbReference type="ARBA" id="ARBA00022825"/>
    </source>
</evidence>
<gene>
    <name evidence="8" type="primary">mycP_2</name>
    <name evidence="8" type="ORF">GCM10009827_036160</name>
</gene>
<dbReference type="PANTHER" id="PTHR43806">
    <property type="entry name" value="PEPTIDASE S8"/>
    <property type="match status" value="1"/>
</dbReference>
<dbReference type="InterPro" id="IPR050131">
    <property type="entry name" value="Peptidase_S8_subtilisin-like"/>
</dbReference>
<dbReference type="SUPFAM" id="SSF52743">
    <property type="entry name" value="Subtilisin-like"/>
    <property type="match status" value="1"/>
</dbReference>
<evidence type="ECO:0000313" key="8">
    <source>
        <dbReference type="EMBL" id="GAA1517868.1"/>
    </source>
</evidence>
<keyword evidence="2 5" id="KW-0645">Protease</keyword>
<dbReference type="PROSITE" id="PS51892">
    <property type="entry name" value="SUBTILASE"/>
    <property type="match status" value="1"/>
</dbReference>
<keyword evidence="9" id="KW-1185">Reference proteome</keyword>
<evidence type="ECO:0000256" key="5">
    <source>
        <dbReference type="PROSITE-ProRule" id="PRU01240"/>
    </source>
</evidence>
<dbReference type="PANTHER" id="PTHR43806:SF11">
    <property type="entry name" value="CEREVISIN-RELATED"/>
    <property type="match status" value="1"/>
</dbReference>
<keyword evidence="6" id="KW-0812">Transmembrane</keyword>
<dbReference type="InterPro" id="IPR015500">
    <property type="entry name" value="Peptidase_S8_subtilisin-rel"/>
</dbReference>
<dbReference type="EMBL" id="BAAAQD010000006">
    <property type="protein sequence ID" value="GAA1517868.1"/>
    <property type="molecule type" value="Genomic_DNA"/>
</dbReference>
<dbReference type="InterPro" id="IPR036852">
    <property type="entry name" value="Peptidase_S8/S53_dom_sf"/>
</dbReference>
<comment type="similarity">
    <text evidence="1 5">Belongs to the peptidase S8 family.</text>
</comment>
<evidence type="ECO:0000313" key="9">
    <source>
        <dbReference type="Proteomes" id="UP001501470"/>
    </source>
</evidence>
<sequence length="349" mass="35104">MVLCLLSVTTVVGFQRLAAADSIRDRQWHLQALRISQAQAISRGAGVVVAVTDTGVDDRHGELAGAVLNGKEFGEQPTGNGKADTDGHGTAMAGLIAGRGLPNNAGVLGIAPEATILPVQTLHSEFGGSPIDLADGIMWAIGQGAKVICIAAGTSEYSQVKDAVAAAAKADVVVVAGVGNAPKSKQVGFPAKLPGVVAVAGTDRDGNHAAISAVGPEVVLAAPAVEIVSIGAFGKYVAGDGTSNATAIVAGVVALVRAKFPRLSAGEVVRRLTATATDRGKPGRDEEFGFGIVDPVAALTASVPSVVPSVASSGVGVPEERAGWSGVVWLVVGGGVLLVFVGLLIRRRR</sequence>
<feature type="active site" description="Charge relay system" evidence="5">
    <location>
        <position position="88"/>
    </location>
</feature>
<evidence type="ECO:0000256" key="6">
    <source>
        <dbReference type="SAM" id="Phobius"/>
    </source>
</evidence>
<keyword evidence="6" id="KW-1133">Transmembrane helix</keyword>
<keyword evidence="3 5" id="KW-0378">Hydrolase</keyword>
<evidence type="ECO:0000256" key="1">
    <source>
        <dbReference type="ARBA" id="ARBA00011073"/>
    </source>
</evidence>
<dbReference type="GO" id="GO:0006508">
    <property type="term" value="P:proteolysis"/>
    <property type="evidence" value="ECO:0007669"/>
    <property type="project" value="UniProtKB-KW"/>
</dbReference>
<evidence type="ECO:0000259" key="7">
    <source>
        <dbReference type="Pfam" id="PF00082"/>
    </source>
</evidence>
<dbReference type="Pfam" id="PF00082">
    <property type="entry name" value="Peptidase_S8"/>
    <property type="match status" value="1"/>
</dbReference>
<dbReference type="Gene3D" id="3.40.50.200">
    <property type="entry name" value="Peptidase S8/S53 domain"/>
    <property type="match status" value="1"/>
</dbReference>
<accession>A0ABP4L726</accession>
<evidence type="ECO:0000256" key="3">
    <source>
        <dbReference type="ARBA" id="ARBA00022801"/>
    </source>
</evidence>